<reference evidence="1 2" key="1">
    <citation type="journal article" date="2024" name="G3 (Bethesda)">
        <title>Genome assembly of Hibiscus sabdariffa L. provides insights into metabolisms of medicinal natural products.</title>
        <authorList>
            <person name="Kim T."/>
        </authorList>
    </citation>
    <scope>NUCLEOTIDE SEQUENCE [LARGE SCALE GENOMIC DNA]</scope>
    <source>
        <strain evidence="1">TK-2024</strain>
        <tissue evidence="1">Old leaves</tissue>
    </source>
</reference>
<protein>
    <submittedName>
        <fullName evidence="1">Uncharacterized protein</fullName>
    </submittedName>
</protein>
<comment type="caution">
    <text evidence="1">The sequence shown here is derived from an EMBL/GenBank/DDBJ whole genome shotgun (WGS) entry which is preliminary data.</text>
</comment>
<keyword evidence="2" id="KW-1185">Reference proteome</keyword>
<organism evidence="1 2">
    <name type="scientific">Hibiscus sabdariffa</name>
    <name type="common">roselle</name>
    <dbReference type="NCBI Taxonomy" id="183260"/>
    <lineage>
        <taxon>Eukaryota</taxon>
        <taxon>Viridiplantae</taxon>
        <taxon>Streptophyta</taxon>
        <taxon>Embryophyta</taxon>
        <taxon>Tracheophyta</taxon>
        <taxon>Spermatophyta</taxon>
        <taxon>Magnoliopsida</taxon>
        <taxon>eudicotyledons</taxon>
        <taxon>Gunneridae</taxon>
        <taxon>Pentapetalae</taxon>
        <taxon>rosids</taxon>
        <taxon>malvids</taxon>
        <taxon>Malvales</taxon>
        <taxon>Malvaceae</taxon>
        <taxon>Malvoideae</taxon>
        <taxon>Hibiscus</taxon>
    </lineage>
</organism>
<dbReference type="Proteomes" id="UP001472677">
    <property type="component" value="Unassembled WGS sequence"/>
</dbReference>
<gene>
    <name evidence="1" type="ORF">V6N12_063052</name>
</gene>
<accession>A0ABR2FAN4</accession>
<dbReference type="EMBL" id="JBBPBM010000007">
    <property type="protein sequence ID" value="KAK8575377.1"/>
    <property type="molecule type" value="Genomic_DNA"/>
</dbReference>
<sequence length="85" mass="9472">MELGPRYVDPCRSSCPPIFGIRRQSLRPPTTVKADVNGGWLWQYSLVKEGEWVIDDGGLMKLGEWQEVEAGSVRHGLMKLDDGGV</sequence>
<evidence type="ECO:0000313" key="2">
    <source>
        <dbReference type="Proteomes" id="UP001472677"/>
    </source>
</evidence>
<proteinExistence type="predicted"/>
<name>A0ABR2FAN4_9ROSI</name>
<evidence type="ECO:0000313" key="1">
    <source>
        <dbReference type="EMBL" id="KAK8575377.1"/>
    </source>
</evidence>